<dbReference type="EMBL" id="OKRB01000001">
    <property type="protein sequence ID" value="SPE17372.1"/>
    <property type="molecule type" value="Genomic_DNA"/>
</dbReference>
<dbReference type="GO" id="GO:0004413">
    <property type="term" value="F:homoserine kinase activity"/>
    <property type="evidence" value="ECO:0007669"/>
    <property type="project" value="TreeGrafter"/>
</dbReference>
<dbReference type="AlphaFoldDB" id="A0A2N9L216"/>
<sequence>MSSPIKAHGMDGSLVPPDWPPLTLAELRELLINFPAIGEPTRILTVSPRPFSAAGAVATRNAHGGEARVFIKRHHRAVRDREGLLEEHRFLAHLIAHGASVPRIFASASGDTAVQIGDSTYEVHEIPSGIDLYEGAISWTPFRTAAHAYSAGQALARLHLAASDFASPPRAVRPLVASFTIFAGQQPASALHRYFAARPSLADHKAVRACADRALAILAPYHVELVPHLPALAPLWTHNDLHASNLFWSDPGPDARGTAIIDFGLADRTNAVHDIAHAIERNIVDWLVLVNHPANPDGVPIHLDHLEVLLDGYESIRPLSAEEAAALAPMTALCHTEFALSEAEYFLGVLRSEEKAVMAYDGWLVGHARWFWSRPGCTLLDALRRRADAPHSHGASRP</sequence>
<proteinExistence type="inferred from homology"/>
<organism evidence="3 4">
    <name type="scientific">Candidatus Sulfuritelmatomonas gaucii</name>
    <dbReference type="NCBI Taxonomy" id="2043161"/>
    <lineage>
        <taxon>Bacteria</taxon>
        <taxon>Pseudomonadati</taxon>
        <taxon>Acidobacteriota</taxon>
        <taxon>Terriglobia</taxon>
        <taxon>Terriglobales</taxon>
        <taxon>Acidobacteriaceae</taxon>
        <taxon>Candidatus Sulfuritelmatomonas</taxon>
    </lineage>
</organism>
<evidence type="ECO:0000259" key="2">
    <source>
        <dbReference type="Pfam" id="PF01636"/>
    </source>
</evidence>
<evidence type="ECO:0000313" key="3">
    <source>
        <dbReference type="EMBL" id="SPE17372.1"/>
    </source>
</evidence>
<gene>
    <name evidence="3" type="ORF">SBA5_10058</name>
</gene>
<comment type="similarity">
    <text evidence="1">Belongs to the pseudomonas-type ThrB family.</text>
</comment>
<dbReference type="GO" id="GO:0009088">
    <property type="term" value="P:threonine biosynthetic process"/>
    <property type="evidence" value="ECO:0007669"/>
    <property type="project" value="TreeGrafter"/>
</dbReference>
<dbReference type="Pfam" id="PF01636">
    <property type="entry name" value="APH"/>
    <property type="match status" value="1"/>
</dbReference>
<evidence type="ECO:0000256" key="1">
    <source>
        <dbReference type="ARBA" id="ARBA00038240"/>
    </source>
</evidence>
<reference evidence="4" key="1">
    <citation type="submission" date="2018-02" db="EMBL/GenBank/DDBJ databases">
        <authorList>
            <person name="Hausmann B."/>
        </authorList>
    </citation>
    <scope>NUCLEOTIDE SEQUENCE [LARGE SCALE GENOMIC DNA]</scope>
    <source>
        <strain evidence="4">Peat soil MAG SbA5</strain>
    </source>
</reference>
<dbReference type="OrthoDB" id="4030632at2"/>
<dbReference type="Proteomes" id="UP000239735">
    <property type="component" value="Unassembled WGS sequence"/>
</dbReference>
<feature type="domain" description="Aminoglycoside phosphotransferase" evidence="2">
    <location>
        <begin position="65"/>
        <end position="284"/>
    </location>
</feature>
<dbReference type="InterPro" id="IPR050249">
    <property type="entry name" value="Pseudomonas-type_ThrB"/>
</dbReference>
<evidence type="ECO:0000313" key="4">
    <source>
        <dbReference type="Proteomes" id="UP000239735"/>
    </source>
</evidence>
<dbReference type="PANTHER" id="PTHR21064">
    <property type="entry name" value="AMINOGLYCOSIDE PHOSPHOTRANSFERASE DOMAIN-CONTAINING PROTEIN-RELATED"/>
    <property type="match status" value="1"/>
</dbReference>
<accession>A0A2N9L216</accession>
<dbReference type="InterPro" id="IPR011009">
    <property type="entry name" value="Kinase-like_dom_sf"/>
</dbReference>
<dbReference type="PANTHER" id="PTHR21064:SF6">
    <property type="entry name" value="AMINOGLYCOSIDE PHOSPHOTRANSFERASE DOMAIN-CONTAINING PROTEIN"/>
    <property type="match status" value="1"/>
</dbReference>
<dbReference type="SUPFAM" id="SSF56112">
    <property type="entry name" value="Protein kinase-like (PK-like)"/>
    <property type="match status" value="1"/>
</dbReference>
<dbReference type="Gene3D" id="3.90.1200.10">
    <property type="match status" value="1"/>
</dbReference>
<protein>
    <recommendedName>
        <fullName evidence="2">Aminoglycoside phosphotransferase domain-containing protein</fullName>
    </recommendedName>
</protein>
<dbReference type="InterPro" id="IPR002575">
    <property type="entry name" value="Aminoglycoside_PTrfase"/>
</dbReference>
<name>A0A2N9L216_9BACT</name>